<dbReference type="FunFam" id="2.30.29.30:FF:000470">
    <property type="entry name" value="Phosphatidylinositol 3-kinase 2"/>
    <property type="match status" value="1"/>
</dbReference>
<dbReference type="InterPro" id="IPR001849">
    <property type="entry name" value="PH_domain"/>
</dbReference>
<evidence type="ECO:0000256" key="2">
    <source>
        <dbReference type="ARBA" id="ARBA00012073"/>
    </source>
</evidence>
<keyword evidence="15" id="KW-1185">Reference proteome</keyword>
<dbReference type="SUPFAM" id="SSF50729">
    <property type="entry name" value="PH domain-like"/>
    <property type="match status" value="2"/>
</dbReference>
<dbReference type="PROSITE" id="PS50290">
    <property type="entry name" value="PI3_4_KINASE_3"/>
    <property type="match status" value="1"/>
</dbReference>
<evidence type="ECO:0000256" key="3">
    <source>
        <dbReference type="ARBA" id="ARBA00022679"/>
    </source>
</evidence>
<evidence type="ECO:0000256" key="6">
    <source>
        <dbReference type="ARBA" id="ARBA00022840"/>
    </source>
</evidence>
<dbReference type="SUPFAM" id="SSF54236">
    <property type="entry name" value="Ubiquitin-like"/>
    <property type="match status" value="1"/>
</dbReference>
<dbReference type="STRING" id="1094619.G4YXC0"/>
<evidence type="ECO:0000256" key="5">
    <source>
        <dbReference type="ARBA" id="ARBA00022777"/>
    </source>
</evidence>
<dbReference type="GO" id="GO:0050920">
    <property type="term" value="P:regulation of chemotaxis"/>
    <property type="evidence" value="ECO:0007669"/>
    <property type="project" value="UniProtKB-ARBA"/>
</dbReference>
<feature type="domain" description="PI3K/PI4K catalytic" evidence="10">
    <location>
        <begin position="1050"/>
        <end position="1326"/>
    </location>
</feature>
<dbReference type="Gene3D" id="3.10.20.90">
    <property type="entry name" value="Phosphatidylinositol 3-kinase Catalytic Subunit, Chain A, domain 1"/>
    <property type="match status" value="1"/>
</dbReference>
<dbReference type="InterPro" id="IPR016024">
    <property type="entry name" value="ARM-type_fold"/>
</dbReference>
<gene>
    <name evidence="14" type="ORF">PHYSODRAFT_354122</name>
</gene>
<dbReference type="FunFam" id="3.30.1010.10:FF:000008">
    <property type="entry name" value="Phosphatidylinositol 4,5-bisphosphate 3-kinase catalytic subunit gamma"/>
    <property type="match status" value="1"/>
</dbReference>
<dbReference type="InterPro" id="IPR029071">
    <property type="entry name" value="Ubiquitin-like_domsf"/>
</dbReference>
<keyword evidence="3" id="KW-0808">Transferase</keyword>
<sequence>MLGRPSSRESLASSYAAYEASKAFDNVDSSLVPSFAAMNPLAGRGATGAGAPRWQPVPGLYHSKESLYFRSAVGQLLQRAHAEISPTDLEVRANTPEFRVEDGDWVAHKGQTKFALDTPQFLNCVARIPANLIISQHQVSHAVPSKLVSGVLRKRGEGIKAFKKRYMELDGSVLAYYRKKPEKHGIPLSRDEKKSYEKGFIDLDRVSSVQPIDSKSEPYGFLLVTTARTWVLAAESESEYHRWVKALCGVVKFSAVHVIYKRQFQLREVNAQAITDVRMAVTTSDTVGEIVEHIFNCYKQALDAAPLKPYDPTEYLLKITGFRDYMIDRFRILNEYVHVRECLMTKKTIRLTVVHKSIIRETAMLNLSIRSNLQLAGDSRASRATGNQVDEALEADRSASLQMTTLGDTDWEQTQPDKKAPIPSVMVQEPFAIRIHRVLNIPRTTCVLKRTSEAANISQVELASASVLVRIALYDGGQLIDNSVVDTSDVRLKAQRNDFLYVEWTNPVWHKFNIGISEITRTMRVELTVIGIKKVIGGRSNGQEEKMLVTGINAFEVDGMLTQGLQYVRMLNNLYSCVQGPVPHVALPNEPLIQVEFCKFDAPVIFDWSDTDLLASSVRPHRASIVQSSRSNMLHKEGWLRKVGNYKSLTRWRRRWFIVDQSTCSLSYADDQTAARKQISLKNCSVSTADDMNQTFTTAPVNSGTRRVRQTWCFKVRPVNSSREYIMSADTKQSREAWMNAIQTVASNGSFFSDTITFGETNNGELLFEESPRPSISDQLGRFSISTPSKQRRDSGSCTSDSSGQHDTCLKDLRKLILLDPLYRFSPYQKTQLWMYREELLDIFQALPRVLSCVHWDDPMEAEEALSLLPRWAEPDHQAAYIELLNGEFANEGVRTFAVQKLGLMADTTFSYFLPQLVQAIKYENHHASPLVMLLIERAIKNPNQIGFDLFWSMKVESHNEQYRERYGTILNTYLDVCSSKMRAILKLQDKLFSEGGMLERICQSVKAKKNDGPAEMKRAMQQGLEALNELLPGSFQLPLDPRIEVGKIIVSKCRVMDSAKKPLWLVFENAEEGGDPVTVMFKAGDDVRQDCLTLQLIRLMDEMWREEGLDLAMEPYKCVATSPMTGILQIVPNSVTTADVHKRGGILGSFKDPIFAEWIHANNPDAKSHKAAISLFTRSCAGYCIATYVLGIGDRHNDNIMISSAGRYFHIDFGHFLGHLKYSMGMARERSPFVFTKEMAYVMGGTQGKDFGTFVDIASIAYNVLRRHMHLLVSLLLLMVPADMPELTGRDDINYIVSTLKPEFSEEQACESLLQTVSNCLGSWSRRFDNTIHNLVH</sequence>
<dbReference type="FunFam" id="2.60.40.150:FF:000413">
    <property type="entry name" value="Phosphatidylinositol 3 and 4-kinase-like protein"/>
    <property type="match status" value="1"/>
</dbReference>
<dbReference type="Gene3D" id="1.10.1070.11">
    <property type="entry name" value="Phosphatidylinositol 3-/4-kinase, catalytic domain"/>
    <property type="match status" value="1"/>
</dbReference>
<dbReference type="GO" id="GO:0005737">
    <property type="term" value="C:cytoplasm"/>
    <property type="evidence" value="ECO:0007669"/>
    <property type="project" value="TreeGrafter"/>
</dbReference>
<dbReference type="GO" id="GO:0005524">
    <property type="term" value="F:ATP binding"/>
    <property type="evidence" value="ECO:0007669"/>
    <property type="project" value="UniProtKB-KW"/>
</dbReference>
<dbReference type="PANTHER" id="PTHR10048:SF14">
    <property type="entry name" value="LD28067P"/>
    <property type="match status" value="1"/>
</dbReference>
<dbReference type="SUPFAM" id="SSF56112">
    <property type="entry name" value="Protein kinase-like (PK-like)"/>
    <property type="match status" value="1"/>
</dbReference>
<dbReference type="CDD" id="cd00821">
    <property type="entry name" value="PH"/>
    <property type="match status" value="1"/>
</dbReference>
<feature type="domain" description="C2 PI3K-type" evidence="13">
    <location>
        <begin position="427"/>
        <end position="607"/>
    </location>
</feature>
<dbReference type="GO" id="GO:0005886">
    <property type="term" value="C:plasma membrane"/>
    <property type="evidence" value="ECO:0007669"/>
    <property type="project" value="TreeGrafter"/>
</dbReference>
<evidence type="ECO:0000259" key="9">
    <source>
        <dbReference type="PROSITE" id="PS50003"/>
    </source>
</evidence>
<evidence type="ECO:0000313" key="14">
    <source>
        <dbReference type="EMBL" id="EGZ26154.1"/>
    </source>
</evidence>
<evidence type="ECO:0000259" key="11">
    <source>
        <dbReference type="PROSITE" id="PS51545"/>
    </source>
</evidence>
<dbReference type="InterPro" id="IPR042236">
    <property type="entry name" value="PI3K_accessory_sf"/>
</dbReference>
<dbReference type="PROSITE" id="PS00915">
    <property type="entry name" value="PI3_4_KINASE_1"/>
    <property type="match status" value="1"/>
</dbReference>
<keyword evidence="6" id="KW-0067">ATP-binding</keyword>
<feature type="domain" description="PI3K-RBD" evidence="12">
    <location>
        <begin position="255"/>
        <end position="355"/>
    </location>
</feature>
<dbReference type="InterPro" id="IPR018936">
    <property type="entry name" value="PI3/4_kinase_CS"/>
</dbReference>
<dbReference type="SMR" id="G4YXC0"/>
<dbReference type="GO" id="GO:0016303">
    <property type="term" value="F:1-phosphatidylinositol-3-kinase activity"/>
    <property type="evidence" value="ECO:0007669"/>
    <property type="project" value="UniProtKB-EC"/>
</dbReference>
<dbReference type="SMART" id="SM00145">
    <property type="entry name" value="PI3Ka"/>
    <property type="match status" value="1"/>
</dbReference>
<organism evidence="14 15">
    <name type="scientific">Phytophthora sojae (strain P6497)</name>
    <name type="common">Soybean stem and root rot agent</name>
    <name type="synonym">Phytophthora megasperma f. sp. glycines</name>
    <dbReference type="NCBI Taxonomy" id="1094619"/>
    <lineage>
        <taxon>Eukaryota</taxon>
        <taxon>Sar</taxon>
        <taxon>Stramenopiles</taxon>
        <taxon>Oomycota</taxon>
        <taxon>Peronosporomycetes</taxon>
        <taxon>Peronosporales</taxon>
        <taxon>Peronosporaceae</taxon>
        <taxon>Phytophthora</taxon>
    </lineage>
</organism>
<dbReference type="GO" id="GO:0035005">
    <property type="term" value="F:1-phosphatidylinositol-4-phosphate 3-kinase activity"/>
    <property type="evidence" value="ECO:0007669"/>
    <property type="project" value="TreeGrafter"/>
</dbReference>
<dbReference type="Gene3D" id="1.25.40.70">
    <property type="entry name" value="Phosphatidylinositol 3-kinase, accessory domain (PIK)"/>
    <property type="match status" value="1"/>
</dbReference>
<evidence type="ECO:0000313" key="15">
    <source>
        <dbReference type="Proteomes" id="UP000002640"/>
    </source>
</evidence>
<keyword evidence="5" id="KW-0418">Kinase</keyword>
<dbReference type="EMBL" id="JH159152">
    <property type="protein sequence ID" value="EGZ26154.1"/>
    <property type="molecule type" value="Genomic_DNA"/>
</dbReference>
<feature type="region of interest" description="Disordered" evidence="8">
    <location>
        <begin position="774"/>
        <end position="806"/>
    </location>
</feature>
<dbReference type="EC" id="2.7.1.137" evidence="2"/>
<accession>G4YXC0</accession>
<evidence type="ECO:0000256" key="1">
    <source>
        <dbReference type="ARBA" id="ARBA00001498"/>
    </source>
</evidence>
<dbReference type="Pfam" id="PF00613">
    <property type="entry name" value="PI3Ka"/>
    <property type="match status" value="1"/>
</dbReference>
<dbReference type="PROSITE" id="PS50003">
    <property type="entry name" value="PH_DOMAIN"/>
    <property type="match status" value="2"/>
</dbReference>
<evidence type="ECO:0000259" key="13">
    <source>
        <dbReference type="PROSITE" id="PS51547"/>
    </source>
</evidence>
<dbReference type="GeneID" id="20649544"/>
<reference evidence="14 15" key="1">
    <citation type="journal article" date="2006" name="Science">
        <title>Phytophthora genome sequences uncover evolutionary origins and mechanisms of pathogenesis.</title>
        <authorList>
            <person name="Tyler B.M."/>
            <person name="Tripathy S."/>
            <person name="Zhang X."/>
            <person name="Dehal P."/>
            <person name="Jiang R.H."/>
            <person name="Aerts A."/>
            <person name="Arredondo F.D."/>
            <person name="Baxter L."/>
            <person name="Bensasson D."/>
            <person name="Beynon J.L."/>
            <person name="Chapman J."/>
            <person name="Damasceno C.M."/>
            <person name="Dorrance A.E."/>
            <person name="Dou D."/>
            <person name="Dickerman A.W."/>
            <person name="Dubchak I.L."/>
            <person name="Garbelotto M."/>
            <person name="Gijzen M."/>
            <person name="Gordon S.G."/>
            <person name="Govers F."/>
            <person name="Grunwald N.J."/>
            <person name="Huang W."/>
            <person name="Ivors K.L."/>
            <person name="Jones R.W."/>
            <person name="Kamoun S."/>
            <person name="Krampis K."/>
            <person name="Lamour K.H."/>
            <person name="Lee M.K."/>
            <person name="McDonald W.H."/>
            <person name="Medina M."/>
            <person name="Meijer H.J."/>
            <person name="Nordberg E.K."/>
            <person name="Maclean D.J."/>
            <person name="Ospina-Giraldo M.D."/>
            <person name="Morris P.F."/>
            <person name="Phuntumart V."/>
            <person name="Putnam N.H."/>
            <person name="Rash S."/>
            <person name="Rose J.K."/>
            <person name="Sakihama Y."/>
            <person name="Salamov A.A."/>
            <person name="Savidor A."/>
            <person name="Scheuring C.F."/>
            <person name="Smith B.M."/>
            <person name="Sobral B.W."/>
            <person name="Terry A."/>
            <person name="Torto-Alalibo T.A."/>
            <person name="Win J."/>
            <person name="Xu Z."/>
            <person name="Zhang H."/>
            <person name="Grigoriev I.V."/>
            <person name="Rokhsar D.S."/>
            <person name="Boore J.L."/>
        </authorList>
    </citation>
    <scope>NUCLEOTIDE SEQUENCE [LARGE SCALE GENOMIC DNA]</scope>
    <source>
        <strain evidence="14 15">P6497</strain>
    </source>
</reference>
<dbReference type="GO" id="GO:0048015">
    <property type="term" value="P:phosphatidylinositol-mediated signaling"/>
    <property type="evidence" value="ECO:0007669"/>
    <property type="project" value="TreeGrafter"/>
</dbReference>
<dbReference type="Pfam" id="PF00454">
    <property type="entry name" value="PI3_PI4_kinase"/>
    <property type="match status" value="1"/>
</dbReference>
<dbReference type="OMA" id="YSMGMAR"/>
<dbReference type="PROSITE" id="PS00916">
    <property type="entry name" value="PI3_4_KINASE_2"/>
    <property type="match status" value="1"/>
</dbReference>
<evidence type="ECO:0000259" key="12">
    <source>
        <dbReference type="PROSITE" id="PS51546"/>
    </source>
</evidence>
<dbReference type="InterPro" id="IPR035892">
    <property type="entry name" value="C2_domain_sf"/>
</dbReference>
<dbReference type="InterPro" id="IPR000341">
    <property type="entry name" value="PI3K_Ras-bd_dom"/>
</dbReference>
<keyword evidence="4" id="KW-0547">Nucleotide-binding</keyword>
<dbReference type="FunFam" id="1.10.1070.11:FF:000001">
    <property type="entry name" value="Phosphatidylinositol 4,5-bisphosphate 3-kinase catalytic subunit"/>
    <property type="match status" value="1"/>
</dbReference>
<dbReference type="Gene3D" id="2.30.29.30">
    <property type="entry name" value="Pleckstrin-homology domain (PH domain)/Phosphotyrosine-binding domain (PTB)"/>
    <property type="match status" value="2"/>
</dbReference>
<dbReference type="InterPro" id="IPR015433">
    <property type="entry name" value="PI3/4_kinase"/>
</dbReference>
<dbReference type="InterPro" id="IPR036940">
    <property type="entry name" value="PI3/4_kinase_cat_sf"/>
</dbReference>
<dbReference type="InterPro" id="IPR011993">
    <property type="entry name" value="PH-like_dom_sf"/>
</dbReference>
<dbReference type="GO" id="GO:0016477">
    <property type="term" value="P:cell migration"/>
    <property type="evidence" value="ECO:0007669"/>
    <property type="project" value="TreeGrafter"/>
</dbReference>
<dbReference type="InterPro" id="IPR035448">
    <property type="entry name" value="PI3Kc"/>
</dbReference>
<evidence type="ECO:0000256" key="8">
    <source>
        <dbReference type="SAM" id="MobiDB-lite"/>
    </source>
</evidence>
<dbReference type="InterPro" id="IPR001263">
    <property type="entry name" value="PI3K_accessory_dom"/>
</dbReference>
<dbReference type="SMART" id="SM00233">
    <property type="entry name" value="PH"/>
    <property type="match status" value="2"/>
</dbReference>
<feature type="compositionally biased region" description="Polar residues" evidence="8">
    <location>
        <begin position="796"/>
        <end position="806"/>
    </location>
</feature>
<dbReference type="InParanoid" id="G4YXC0"/>
<dbReference type="Gene3D" id="3.30.1010.10">
    <property type="entry name" value="Phosphatidylinositol 3-kinase Catalytic Subunit, Chain A, domain 4"/>
    <property type="match status" value="1"/>
</dbReference>
<feature type="domain" description="PIK helical" evidence="11">
    <location>
        <begin position="799"/>
        <end position="977"/>
    </location>
</feature>
<dbReference type="RefSeq" id="XP_009521442.1">
    <property type="nucleotide sequence ID" value="XM_009523147.1"/>
</dbReference>
<dbReference type="Gene3D" id="2.60.40.150">
    <property type="entry name" value="C2 domain"/>
    <property type="match status" value="1"/>
</dbReference>
<comment type="catalytic activity">
    <reaction evidence="1">
        <text>a 1,2-diacyl-sn-glycero-3-phospho-(1D-myo-inositol) + ATP = a 1,2-diacyl-sn-glycero-3-phospho-(1D-myo-inositol-3-phosphate) + ADP + H(+)</text>
        <dbReference type="Rhea" id="RHEA:12709"/>
        <dbReference type="ChEBI" id="CHEBI:15378"/>
        <dbReference type="ChEBI" id="CHEBI:30616"/>
        <dbReference type="ChEBI" id="CHEBI:57880"/>
        <dbReference type="ChEBI" id="CHEBI:58088"/>
        <dbReference type="ChEBI" id="CHEBI:456216"/>
        <dbReference type="EC" id="2.7.1.137"/>
    </reaction>
</comment>
<dbReference type="CDD" id="cd00891">
    <property type="entry name" value="PI3Kc"/>
    <property type="match status" value="1"/>
</dbReference>
<feature type="domain" description="PH" evidence="9">
    <location>
        <begin position="633"/>
        <end position="747"/>
    </location>
</feature>
<dbReference type="SUPFAM" id="SSF48371">
    <property type="entry name" value="ARM repeat"/>
    <property type="match status" value="1"/>
</dbReference>
<evidence type="ECO:0000256" key="4">
    <source>
        <dbReference type="ARBA" id="ARBA00022741"/>
    </source>
</evidence>
<feature type="compositionally biased region" description="Polar residues" evidence="8">
    <location>
        <begin position="774"/>
        <end position="789"/>
    </location>
</feature>
<evidence type="ECO:0000259" key="10">
    <source>
        <dbReference type="PROSITE" id="PS50290"/>
    </source>
</evidence>
<dbReference type="Pfam" id="PF00794">
    <property type="entry name" value="PI3K_rbd"/>
    <property type="match status" value="1"/>
</dbReference>
<name>G4YXC0_PHYSP</name>
<dbReference type="GO" id="GO:0005942">
    <property type="term" value="C:phosphatidylinositol 3-kinase complex"/>
    <property type="evidence" value="ECO:0007669"/>
    <property type="project" value="TreeGrafter"/>
</dbReference>
<dbReference type="PANTHER" id="PTHR10048">
    <property type="entry name" value="PHOSPHATIDYLINOSITOL KINASE"/>
    <property type="match status" value="1"/>
</dbReference>
<feature type="domain" description="PH" evidence="9">
    <location>
        <begin position="145"/>
        <end position="252"/>
    </location>
</feature>
<dbReference type="SMART" id="SM00146">
    <property type="entry name" value="PI3Kc"/>
    <property type="match status" value="1"/>
</dbReference>
<protein>
    <recommendedName>
        <fullName evidence="2">phosphatidylinositol 3-kinase</fullName>
        <ecNumber evidence="2">2.7.1.137</ecNumber>
    </recommendedName>
</protein>
<dbReference type="PROSITE" id="PS51547">
    <property type="entry name" value="C2_PI3K"/>
    <property type="match status" value="1"/>
</dbReference>
<dbReference type="PROSITE" id="PS51546">
    <property type="entry name" value="PI3K_RBD"/>
    <property type="match status" value="1"/>
</dbReference>
<dbReference type="PROSITE" id="PS51545">
    <property type="entry name" value="PIK_HELICAL"/>
    <property type="match status" value="1"/>
</dbReference>
<dbReference type="GO" id="GO:0032060">
    <property type="term" value="P:bleb assembly"/>
    <property type="evidence" value="ECO:0007669"/>
    <property type="project" value="UniProtKB-ARBA"/>
</dbReference>
<dbReference type="InterPro" id="IPR011009">
    <property type="entry name" value="Kinase-like_dom_sf"/>
</dbReference>
<proteinExistence type="inferred from homology"/>
<dbReference type="KEGG" id="psoj:PHYSODRAFT_354122"/>
<dbReference type="GO" id="GO:0043491">
    <property type="term" value="P:phosphatidylinositol 3-kinase/protein kinase B signal transduction"/>
    <property type="evidence" value="ECO:0007669"/>
    <property type="project" value="TreeGrafter"/>
</dbReference>
<dbReference type="InterPro" id="IPR002420">
    <property type="entry name" value="PI3K-type_C2_dom"/>
</dbReference>
<comment type="similarity">
    <text evidence="7">Belongs to the PI3/PI4-kinase family.</text>
</comment>
<dbReference type="InterPro" id="IPR000403">
    <property type="entry name" value="PI3/4_kinase_cat_dom"/>
</dbReference>
<evidence type="ECO:0000256" key="7">
    <source>
        <dbReference type="PROSITE-ProRule" id="PRU00880"/>
    </source>
</evidence>
<dbReference type="Pfam" id="PF00169">
    <property type="entry name" value="PH"/>
    <property type="match status" value="2"/>
</dbReference>
<dbReference type="Proteomes" id="UP000002640">
    <property type="component" value="Unassembled WGS sequence"/>
</dbReference>